<accession>A0A1N6KKW8</accession>
<organism evidence="4 5">
    <name type="scientific">Paraburkholderia phenazinium</name>
    <dbReference type="NCBI Taxonomy" id="60549"/>
    <lineage>
        <taxon>Bacteria</taxon>
        <taxon>Pseudomonadati</taxon>
        <taxon>Pseudomonadota</taxon>
        <taxon>Betaproteobacteria</taxon>
        <taxon>Burkholderiales</taxon>
        <taxon>Burkholderiaceae</taxon>
        <taxon>Paraburkholderia</taxon>
    </lineage>
</organism>
<dbReference type="SUPFAM" id="SSF55729">
    <property type="entry name" value="Acyl-CoA N-acyltransferases (Nat)"/>
    <property type="match status" value="1"/>
</dbReference>
<sequence length="170" mass="18212">MELKLELIIRPATVADIGGVTDVFLRARKELMPFAPLAHSDLAVCRWIADWLIPTGGVTVATDTRGLIVGIAAISTVDGVLWLDQLYVMPSRVGQGVGTSLLAEVRANARLPIHLHCFAENKRARAFYERHGFVAIAFGDGSDNEEGCPDVVYALQPDGTQLANGMGPSG</sequence>
<dbReference type="Gene3D" id="3.40.630.30">
    <property type="match status" value="1"/>
</dbReference>
<evidence type="ECO:0000256" key="1">
    <source>
        <dbReference type="ARBA" id="ARBA00022679"/>
    </source>
</evidence>
<dbReference type="PANTHER" id="PTHR43877">
    <property type="entry name" value="AMINOALKYLPHOSPHONATE N-ACETYLTRANSFERASE-RELATED-RELATED"/>
    <property type="match status" value="1"/>
</dbReference>
<dbReference type="CDD" id="cd04301">
    <property type="entry name" value="NAT_SF"/>
    <property type="match status" value="1"/>
</dbReference>
<evidence type="ECO:0000313" key="4">
    <source>
        <dbReference type="EMBL" id="SIO57199.1"/>
    </source>
</evidence>
<gene>
    <name evidence="4" type="ORF">SAMN05444168_7491</name>
</gene>
<evidence type="ECO:0000313" key="5">
    <source>
        <dbReference type="Proteomes" id="UP000184693"/>
    </source>
</evidence>
<keyword evidence="2" id="KW-0012">Acyltransferase</keyword>
<keyword evidence="1" id="KW-0808">Transferase</keyword>
<dbReference type="AlphaFoldDB" id="A0A1N6KKW8"/>
<dbReference type="Pfam" id="PF00583">
    <property type="entry name" value="Acetyltransf_1"/>
    <property type="match status" value="1"/>
</dbReference>
<dbReference type="EMBL" id="FSRM01000002">
    <property type="protein sequence ID" value="SIO57199.1"/>
    <property type="molecule type" value="Genomic_DNA"/>
</dbReference>
<dbReference type="PANTHER" id="PTHR43877:SF2">
    <property type="entry name" value="AMINOALKYLPHOSPHONATE N-ACETYLTRANSFERASE-RELATED"/>
    <property type="match status" value="1"/>
</dbReference>
<dbReference type="Proteomes" id="UP000184693">
    <property type="component" value="Unassembled WGS sequence"/>
</dbReference>
<dbReference type="GO" id="GO:0005840">
    <property type="term" value="C:ribosome"/>
    <property type="evidence" value="ECO:0007669"/>
    <property type="project" value="UniProtKB-KW"/>
</dbReference>
<evidence type="ECO:0000259" key="3">
    <source>
        <dbReference type="PROSITE" id="PS51186"/>
    </source>
</evidence>
<protein>
    <submittedName>
        <fullName evidence="4">Ribosomal protein S18 acetylase RimI</fullName>
    </submittedName>
</protein>
<dbReference type="InterPro" id="IPR050832">
    <property type="entry name" value="Bact_Acetyltransf"/>
</dbReference>
<name>A0A1N6KKW8_9BURK</name>
<keyword evidence="4" id="KW-0689">Ribosomal protein</keyword>
<dbReference type="PROSITE" id="PS51186">
    <property type="entry name" value="GNAT"/>
    <property type="match status" value="1"/>
</dbReference>
<dbReference type="GO" id="GO:0016747">
    <property type="term" value="F:acyltransferase activity, transferring groups other than amino-acyl groups"/>
    <property type="evidence" value="ECO:0007669"/>
    <property type="project" value="InterPro"/>
</dbReference>
<dbReference type="InterPro" id="IPR000182">
    <property type="entry name" value="GNAT_dom"/>
</dbReference>
<keyword evidence="4" id="KW-0687">Ribonucleoprotein</keyword>
<reference evidence="4 5" key="1">
    <citation type="submission" date="2016-11" db="EMBL/GenBank/DDBJ databases">
        <authorList>
            <person name="Jaros S."/>
            <person name="Januszkiewicz K."/>
            <person name="Wedrychowicz H."/>
        </authorList>
    </citation>
    <scope>NUCLEOTIDE SEQUENCE [LARGE SCALE GENOMIC DNA]</scope>
    <source>
        <strain evidence="4 5">GAS86</strain>
    </source>
</reference>
<feature type="domain" description="N-acetyltransferase" evidence="3">
    <location>
        <begin position="7"/>
        <end position="158"/>
    </location>
</feature>
<dbReference type="InterPro" id="IPR016181">
    <property type="entry name" value="Acyl_CoA_acyltransferase"/>
</dbReference>
<evidence type="ECO:0000256" key="2">
    <source>
        <dbReference type="ARBA" id="ARBA00023315"/>
    </source>
</evidence>
<proteinExistence type="predicted"/>